<feature type="region of interest" description="Disordered" evidence="6">
    <location>
        <begin position="288"/>
        <end position="309"/>
    </location>
</feature>
<evidence type="ECO:0000256" key="5">
    <source>
        <dbReference type="ARBA" id="ARBA00023136"/>
    </source>
</evidence>
<feature type="transmembrane region" description="Helical" evidence="7">
    <location>
        <begin position="235"/>
        <end position="257"/>
    </location>
</feature>
<feature type="transmembrane region" description="Helical" evidence="7">
    <location>
        <begin position="473"/>
        <end position="495"/>
    </location>
</feature>
<name>A0AA40G8G1_9HYME</name>
<dbReference type="AlphaFoldDB" id="A0AA40G8G1"/>
<dbReference type="Proteomes" id="UP001177670">
    <property type="component" value="Unassembled WGS sequence"/>
</dbReference>
<dbReference type="PANTHER" id="PTHR21716">
    <property type="entry name" value="TRANSMEMBRANE PROTEIN"/>
    <property type="match status" value="1"/>
</dbReference>
<feature type="transmembrane region" description="Helical" evidence="7">
    <location>
        <begin position="750"/>
        <end position="773"/>
    </location>
</feature>
<feature type="transmembrane region" description="Helical" evidence="7">
    <location>
        <begin position="720"/>
        <end position="738"/>
    </location>
</feature>
<feature type="transmembrane region" description="Helical" evidence="7">
    <location>
        <begin position="394"/>
        <end position="412"/>
    </location>
</feature>
<dbReference type="PANTHER" id="PTHR21716:SF4">
    <property type="entry name" value="TRANSMEMBRANE PROTEIN 245"/>
    <property type="match status" value="1"/>
</dbReference>
<feature type="transmembrane region" description="Helical" evidence="7">
    <location>
        <begin position="211"/>
        <end position="229"/>
    </location>
</feature>
<feature type="transmembrane region" description="Helical" evidence="7">
    <location>
        <begin position="785"/>
        <end position="804"/>
    </location>
</feature>
<proteinExistence type="inferred from homology"/>
<keyword evidence="5 7" id="KW-0472">Membrane</keyword>
<evidence type="ECO:0000256" key="1">
    <source>
        <dbReference type="ARBA" id="ARBA00004141"/>
    </source>
</evidence>
<feature type="transmembrane region" description="Helical" evidence="7">
    <location>
        <begin position="645"/>
        <end position="665"/>
    </location>
</feature>
<organism evidence="8 9">
    <name type="scientific">Melipona bicolor</name>
    <dbReference type="NCBI Taxonomy" id="60889"/>
    <lineage>
        <taxon>Eukaryota</taxon>
        <taxon>Metazoa</taxon>
        <taxon>Ecdysozoa</taxon>
        <taxon>Arthropoda</taxon>
        <taxon>Hexapoda</taxon>
        <taxon>Insecta</taxon>
        <taxon>Pterygota</taxon>
        <taxon>Neoptera</taxon>
        <taxon>Endopterygota</taxon>
        <taxon>Hymenoptera</taxon>
        <taxon>Apocrita</taxon>
        <taxon>Aculeata</taxon>
        <taxon>Apoidea</taxon>
        <taxon>Anthophila</taxon>
        <taxon>Apidae</taxon>
        <taxon>Melipona</taxon>
    </lineage>
</organism>
<dbReference type="GO" id="GO:0016020">
    <property type="term" value="C:membrane"/>
    <property type="evidence" value="ECO:0007669"/>
    <property type="project" value="UniProtKB-SubCell"/>
</dbReference>
<comment type="similarity">
    <text evidence="2">Belongs to the autoinducer-2 exporter (AI-2E) (TC 2.A.86) family.</text>
</comment>
<evidence type="ECO:0000256" key="7">
    <source>
        <dbReference type="SAM" id="Phobius"/>
    </source>
</evidence>
<sequence length="872" mass="99167">MIKRSNNELITYVFIMDSTRSPMDNLFNMLSGFSADHKKALKQGIYNAVALFFLCLVSAAGFGLYIILRPFVKPLIWALLCGSVLFPFKYSLTTIVQSWFEKTEASHTPLIINLMVLPVQIVDKVSDSIGSFLWKHIKYIASVFLLTASALTIYHYTPTILSCLIWRICLIFNAVFGFFITTCNTFAITFILIGYLSVLYVYWAPNNSIHFRYSSFIIWFMISLYISNILGAYQIIIFTTLQILFFIGFIYEVVAIMENQELENKHMTFIEAMCFALTNNLITNTQQDSFPSASKSEDSTENISEESINAEINREDQDMKIMKFSRKTMSLDANGGVINRLQPPVSLRDRYLLRRLKTELRMSIDIENDKVDTDKYMYGALYACIGMLLWKHRWMIYILIIPIAFYIIKQLGSYFGVWKMIGNQCNIIVQIIKTWCTERHQALLPVNVRGLYKIGIIIDEKLTKILKASVDSVVTIAVIFGLLIFTTCTSIFITIQVYAEGMHLIQITGEILNSSLNNPDIDWLPEQWEDSVNSVLDNAYTYGRSAISDGIKSLVKDLDAAKAEQMEKKVLELWDRLYQAWMMSTENPDLIGPTVDVTAAYSVWESLNESFEKPPLQLFNMTSIQNFVKENIGTFMSVLDSIWSIVKGNMSVILTIFTELFYIILMSGSAVLNFALSMVVFFTTLFYLLSSSEKTYKPIELTTVFSPISCHRFAIALQEAVIGVFAATFKLASFFGMWTWFIHNLFQVKIIYLPSAFATILGAVPFLDAYFACIPATLELWFTRGSMIAILFFMFHFLACNIVVTEFYKEIKGGGHPYLTGLSIAGGIFCLGVEGAIFGPLLLCCIMVAINLSRRYLHSPSEEAMPDFTIRN</sequence>
<evidence type="ECO:0008006" key="10">
    <source>
        <dbReference type="Google" id="ProtNLM"/>
    </source>
</evidence>
<keyword evidence="4 7" id="KW-1133">Transmembrane helix</keyword>
<keyword evidence="3 7" id="KW-0812">Transmembrane</keyword>
<comment type="subcellular location">
    <subcellularLocation>
        <location evidence="1">Membrane</location>
        <topology evidence="1">Multi-pass membrane protein</topology>
    </subcellularLocation>
</comment>
<dbReference type="InterPro" id="IPR002549">
    <property type="entry name" value="AI-2E-like"/>
</dbReference>
<dbReference type="EMBL" id="JAHYIQ010000004">
    <property type="protein sequence ID" value="KAK1132978.1"/>
    <property type="molecule type" value="Genomic_DNA"/>
</dbReference>
<evidence type="ECO:0000256" key="2">
    <source>
        <dbReference type="ARBA" id="ARBA00009773"/>
    </source>
</evidence>
<protein>
    <recommendedName>
        <fullName evidence="10">Transmembrane protein 245</fullName>
    </recommendedName>
</protein>
<evidence type="ECO:0000256" key="4">
    <source>
        <dbReference type="ARBA" id="ARBA00022989"/>
    </source>
</evidence>
<feature type="transmembrane region" description="Helical" evidence="7">
    <location>
        <begin position="186"/>
        <end position="204"/>
    </location>
</feature>
<evidence type="ECO:0000256" key="3">
    <source>
        <dbReference type="ARBA" id="ARBA00022692"/>
    </source>
</evidence>
<reference evidence="8" key="1">
    <citation type="submission" date="2021-10" db="EMBL/GenBank/DDBJ databases">
        <title>Melipona bicolor Genome sequencing and assembly.</title>
        <authorList>
            <person name="Araujo N.S."/>
            <person name="Arias M.C."/>
        </authorList>
    </citation>
    <scope>NUCLEOTIDE SEQUENCE</scope>
    <source>
        <strain evidence="8">USP_2M_L1-L4_2017</strain>
        <tissue evidence="8">Whole body</tissue>
    </source>
</reference>
<feature type="transmembrane region" description="Helical" evidence="7">
    <location>
        <begin position="45"/>
        <end position="68"/>
    </location>
</feature>
<evidence type="ECO:0000313" key="8">
    <source>
        <dbReference type="EMBL" id="KAK1132978.1"/>
    </source>
</evidence>
<comment type="caution">
    <text evidence="8">The sequence shown here is derived from an EMBL/GenBank/DDBJ whole genome shotgun (WGS) entry which is preliminary data.</text>
</comment>
<accession>A0AA40G8G1</accession>
<keyword evidence="9" id="KW-1185">Reference proteome</keyword>
<feature type="transmembrane region" description="Helical" evidence="7">
    <location>
        <begin position="671"/>
        <end position="689"/>
    </location>
</feature>
<feature type="transmembrane region" description="Helical" evidence="7">
    <location>
        <begin position="137"/>
        <end position="157"/>
    </location>
</feature>
<evidence type="ECO:0000256" key="6">
    <source>
        <dbReference type="SAM" id="MobiDB-lite"/>
    </source>
</evidence>
<feature type="transmembrane region" description="Helical" evidence="7">
    <location>
        <begin position="164"/>
        <end position="180"/>
    </location>
</feature>
<feature type="transmembrane region" description="Helical" evidence="7">
    <location>
        <begin position="824"/>
        <end position="850"/>
    </location>
</feature>
<gene>
    <name evidence="8" type="ORF">K0M31_014344</name>
</gene>
<evidence type="ECO:0000313" key="9">
    <source>
        <dbReference type="Proteomes" id="UP001177670"/>
    </source>
</evidence>